<sequence>MKVLSKPEQAATKIREQKKRIRNLRVSDPLDNKAIDLFKWLTLYGEELNIAMGWKGQN</sequence>
<protein>
    <submittedName>
        <fullName evidence="1">Uncharacterized protein</fullName>
    </submittedName>
</protein>
<dbReference type="RefSeq" id="WP_182602215.1">
    <property type="nucleotide sequence ID" value="NZ_JACIVD010000051.1"/>
</dbReference>
<dbReference type="EMBL" id="JACIVD010000051">
    <property type="protein sequence ID" value="MBB1122863.1"/>
    <property type="molecule type" value="Genomic_DNA"/>
</dbReference>
<gene>
    <name evidence="1" type="ORF">H5S41_02630</name>
</gene>
<dbReference type="AlphaFoldDB" id="A0A839GXL9"/>
<accession>A0A839GXL9</accession>
<proteinExistence type="predicted"/>
<dbReference type="Proteomes" id="UP000547628">
    <property type="component" value="Unassembled WGS sequence"/>
</dbReference>
<name>A0A839GXL9_9LACO</name>
<evidence type="ECO:0000313" key="2">
    <source>
        <dbReference type="Proteomes" id="UP000547628"/>
    </source>
</evidence>
<comment type="caution">
    <text evidence="1">The sequence shown here is derived from an EMBL/GenBank/DDBJ whole genome shotgun (WGS) entry which is preliminary data.</text>
</comment>
<evidence type="ECO:0000313" key="1">
    <source>
        <dbReference type="EMBL" id="MBB1122863.1"/>
    </source>
</evidence>
<reference evidence="1 2" key="1">
    <citation type="submission" date="2020-07" db="EMBL/GenBank/DDBJ databases">
        <title>Description of Limosilactobacillus balticus sp. nov., Limosilactobacillus agrestis sp. nov., Limosilactobacillus albertensis sp. nov., Limosilactobacillus rudii sp. nov., Limosilactobacillus fastidiosus sp. nov., five novel Limosilactobacillus species isolated from the vertebrate gastrointestinal tract, and proposal of 6 subspecies of Limosilactobacillus reuteri adapted to the gastrointestinal tract of specific vertebrate hosts.</title>
        <authorList>
            <person name="Li F."/>
            <person name="Cheng C."/>
            <person name="Zheng J."/>
            <person name="Quevedo R.M."/>
            <person name="Li J."/>
            <person name="Roos S."/>
            <person name="Gaenzle M.G."/>
            <person name="Walter J."/>
        </authorList>
    </citation>
    <scope>NUCLEOTIDE SEQUENCE [LARGE SCALE GENOMIC DNA]</scope>
    <source>
        <strain evidence="1 2">Lr3000</strain>
    </source>
</reference>
<organism evidence="1 2">
    <name type="scientific">Limosilactobacillus albertensis</name>
    <dbReference type="NCBI Taxonomy" id="2759752"/>
    <lineage>
        <taxon>Bacteria</taxon>
        <taxon>Bacillati</taxon>
        <taxon>Bacillota</taxon>
        <taxon>Bacilli</taxon>
        <taxon>Lactobacillales</taxon>
        <taxon>Lactobacillaceae</taxon>
        <taxon>Limosilactobacillus</taxon>
    </lineage>
</organism>